<dbReference type="Pfam" id="PF13462">
    <property type="entry name" value="Thioredoxin_4"/>
    <property type="match status" value="1"/>
</dbReference>
<evidence type="ECO:0000256" key="2">
    <source>
        <dbReference type="ARBA" id="ARBA00006214"/>
    </source>
</evidence>
<dbReference type="EMBL" id="WAAU01000028">
    <property type="protein sequence ID" value="KAB1154497.1"/>
    <property type="molecule type" value="Genomic_DNA"/>
</dbReference>
<evidence type="ECO:0000256" key="1">
    <source>
        <dbReference type="ARBA" id="ARBA00004141"/>
    </source>
</evidence>
<comment type="similarity">
    <text evidence="2">Belongs to the VKOR family.</text>
</comment>
<evidence type="ECO:0000256" key="4">
    <source>
        <dbReference type="ARBA" id="ARBA00022719"/>
    </source>
</evidence>
<dbReference type="InterPro" id="IPR012932">
    <property type="entry name" value="VKOR"/>
</dbReference>
<keyword evidence="4" id="KW-0874">Quinone</keyword>
<feature type="domain" description="Thioredoxin-like fold" evidence="12">
    <location>
        <begin position="364"/>
        <end position="508"/>
    </location>
</feature>
<dbReference type="AlphaFoldDB" id="A0A7J5AAD2"/>
<feature type="transmembrane region" description="Helical" evidence="10">
    <location>
        <begin position="160"/>
        <end position="180"/>
    </location>
</feature>
<dbReference type="OrthoDB" id="1100563at2"/>
<evidence type="ECO:0000256" key="10">
    <source>
        <dbReference type="SAM" id="Phobius"/>
    </source>
</evidence>
<keyword evidence="8" id="KW-1015">Disulfide bond</keyword>
<gene>
    <name evidence="13" type="ORF">F7018_13250</name>
</gene>
<evidence type="ECO:0000256" key="9">
    <source>
        <dbReference type="ARBA" id="ARBA00023284"/>
    </source>
</evidence>
<keyword evidence="9" id="KW-0676">Redox-active center</keyword>
<evidence type="ECO:0000259" key="11">
    <source>
        <dbReference type="Pfam" id="PF07884"/>
    </source>
</evidence>
<evidence type="ECO:0000256" key="8">
    <source>
        <dbReference type="ARBA" id="ARBA00023157"/>
    </source>
</evidence>
<dbReference type="GO" id="GO:0016020">
    <property type="term" value="C:membrane"/>
    <property type="evidence" value="ECO:0007669"/>
    <property type="project" value="UniProtKB-SubCell"/>
</dbReference>
<organism evidence="13 14">
    <name type="scientific">Tenacibaculum aiptasiae</name>
    <dbReference type="NCBI Taxonomy" id="426481"/>
    <lineage>
        <taxon>Bacteria</taxon>
        <taxon>Pseudomonadati</taxon>
        <taxon>Bacteroidota</taxon>
        <taxon>Flavobacteriia</taxon>
        <taxon>Flavobacteriales</taxon>
        <taxon>Flavobacteriaceae</taxon>
        <taxon>Tenacibaculum</taxon>
    </lineage>
</organism>
<sequence length="529" mass="60086">MQDTLFILVQRLLKSNRIAFDKDELAFQIQSHPSYPSLHAITGVLDHFNIENVAADVPLNKETLVQLPDCFLAQINTDKGKDLVIVERKQLDYVVYNAHNKKEKYTEEAFLQKFTGIIVAVEKTEENVQPEKKSELAKFLAIGLLIGLIGFTLYQNSVNLYTLAFLLLSIVGVITSIAIVKQELGLKTSIGNAFCSGADDKKDCDAVLTSKGAEIIKGYKLSDLSVLYFSGLALLTLIQISNPTILYTISLLAIPITLYSIYYQYVVVKKWCLLCLSIVGILWLQATTPLITNTYITDFTVINYVALGIVASLTWLAWYYIKPLVTEVTDLRKEKIENIKFKRNYTLFESLLQKSPQLNTQIQNSQEIVFGNPNSALELTIVTNPFCGHCKPVHKHIDEILHRYSSSAKIKIRFNINTNNTEDNAVKITTRLIELYHEKGSETCLKAMDAIYEGENPEKWLQAYGACTQKELYILELEREKTWCINNSINFTPEILVNGRSFPKEYNRTDLIFFIEDLEENTQELVAIQ</sequence>
<dbReference type="InterPro" id="IPR036249">
    <property type="entry name" value="Thioredoxin-like_sf"/>
</dbReference>
<keyword evidence="14" id="KW-1185">Reference proteome</keyword>
<dbReference type="GO" id="GO:0048038">
    <property type="term" value="F:quinone binding"/>
    <property type="evidence" value="ECO:0007669"/>
    <property type="project" value="UniProtKB-KW"/>
</dbReference>
<keyword evidence="3 10" id="KW-0812">Transmembrane</keyword>
<proteinExistence type="inferred from homology"/>
<feature type="transmembrane region" description="Helical" evidence="10">
    <location>
        <begin position="271"/>
        <end position="296"/>
    </location>
</feature>
<feature type="transmembrane region" description="Helical" evidence="10">
    <location>
        <begin position="221"/>
        <end position="238"/>
    </location>
</feature>
<feature type="transmembrane region" description="Helical" evidence="10">
    <location>
        <begin position="302"/>
        <end position="321"/>
    </location>
</feature>
<evidence type="ECO:0000256" key="3">
    <source>
        <dbReference type="ARBA" id="ARBA00022692"/>
    </source>
</evidence>
<dbReference type="Pfam" id="PF07884">
    <property type="entry name" value="VKOR"/>
    <property type="match status" value="1"/>
</dbReference>
<keyword evidence="5 10" id="KW-1133">Transmembrane helix</keyword>
<protein>
    <submittedName>
        <fullName evidence="13">Thioredoxin domain-containing protein</fullName>
    </submittedName>
</protein>
<evidence type="ECO:0000256" key="6">
    <source>
        <dbReference type="ARBA" id="ARBA00023002"/>
    </source>
</evidence>
<comment type="caution">
    <text evidence="13">The sequence shown here is derived from an EMBL/GenBank/DDBJ whole genome shotgun (WGS) entry which is preliminary data.</text>
</comment>
<evidence type="ECO:0000256" key="5">
    <source>
        <dbReference type="ARBA" id="ARBA00022989"/>
    </source>
</evidence>
<dbReference type="InterPro" id="IPR017937">
    <property type="entry name" value="Thioredoxin_CS"/>
</dbReference>
<feature type="transmembrane region" description="Helical" evidence="10">
    <location>
        <begin position="244"/>
        <end position="262"/>
    </location>
</feature>
<evidence type="ECO:0000259" key="12">
    <source>
        <dbReference type="Pfam" id="PF13462"/>
    </source>
</evidence>
<evidence type="ECO:0000313" key="14">
    <source>
        <dbReference type="Proteomes" id="UP000467305"/>
    </source>
</evidence>
<evidence type="ECO:0000313" key="13">
    <source>
        <dbReference type="EMBL" id="KAB1154497.1"/>
    </source>
</evidence>
<dbReference type="InterPro" id="IPR038354">
    <property type="entry name" value="VKOR_sf"/>
</dbReference>
<reference evidence="13 14" key="1">
    <citation type="submission" date="2019-09" db="EMBL/GenBank/DDBJ databases">
        <authorList>
            <person name="Cao W.R."/>
        </authorList>
    </citation>
    <scope>NUCLEOTIDE SEQUENCE [LARGE SCALE GENOMIC DNA]</scope>
    <source>
        <strain evidence="14">a4</strain>
    </source>
</reference>
<dbReference type="CDD" id="cd12921">
    <property type="entry name" value="VKOR_4"/>
    <property type="match status" value="1"/>
</dbReference>
<dbReference type="GO" id="GO:0016491">
    <property type="term" value="F:oxidoreductase activity"/>
    <property type="evidence" value="ECO:0007669"/>
    <property type="project" value="UniProtKB-KW"/>
</dbReference>
<keyword evidence="7 10" id="KW-0472">Membrane</keyword>
<comment type="subcellular location">
    <subcellularLocation>
        <location evidence="1">Membrane</location>
        <topology evidence="1">Multi-pass membrane protein</topology>
    </subcellularLocation>
</comment>
<dbReference type="Gene3D" id="3.40.30.10">
    <property type="entry name" value="Glutaredoxin"/>
    <property type="match status" value="1"/>
</dbReference>
<keyword evidence="6" id="KW-0560">Oxidoreductase</keyword>
<name>A0A7J5AAD2_9FLAO</name>
<evidence type="ECO:0000256" key="7">
    <source>
        <dbReference type="ARBA" id="ARBA00023136"/>
    </source>
</evidence>
<dbReference type="Gene3D" id="3.90.70.10">
    <property type="entry name" value="Cysteine proteinases"/>
    <property type="match status" value="1"/>
</dbReference>
<dbReference type="RefSeq" id="WP_150900561.1">
    <property type="nucleotide sequence ID" value="NZ_WAAU01000028.1"/>
</dbReference>
<dbReference type="Proteomes" id="UP000467305">
    <property type="component" value="Unassembled WGS sequence"/>
</dbReference>
<dbReference type="PROSITE" id="PS00194">
    <property type="entry name" value="THIOREDOXIN_1"/>
    <property type="match status" value="1"/>
</dbReference>
<dbReference type="SUPFAM" id="SSF52833">
    <property type="entry name" value="Thioredoxin-like"/>
    <property type="match status" value="1"/>
</dbReference>
<dbReference type="InterPro" id="IPR012336">
    <property type="entry name" value="Thioredoxin-like_fold"/>
</dbReference>
<feature type="domain" description="Vitamin K epoxide reductase" evidence="11">
    <location>
        <begin position="164"/>
        <end position="285"/>
    </location>
</feature>
<feature type="transmembrane region" description="Helical" evidence="10">
    <location>
        <begin position="136"/>
        <end position="154"/>
    </location>
</feature>
<dbReference type="Gene3D" id="1.20.1440.130">
    <property type="entry name" value="VKOR domain"/>
    <property type="match status" value="1"/>
</dbReference>
<accession>A0A7J5AAD2</accession>